<accession>A0A832WAC2</accession>
<dbReference type="PRINTS" id="PR00686">
    <property type="entry name" value="TIFACTORIID"/>
</dbReference>
<organism evidence="9 10">
    <name type="scientific">Methanopyrus kandleri</name>
    <dbReference type="NCBI Taxonomy" id="2320"/>
    <lineage>
        <taxon>Archaea</taxon>
        <taxon>Methanobacteriati</taxon>
        <taxon>Methanobacteriota</taxon>
        <taxon>Methanomada group</taxon>
        <taxon>Methanopyri</taxon>
        <taxon>Methanopyrales</taxon>
        <taxon>Methanopyraceae</taxon>
        <taxon>Methanopyrus</taxon>
    </lineage>
</organism>
<dbReference type="Proteomes" id="UP000619545">
    <property type="component" value="Unassembled WGS sequence"/>
</dbReference>
<proteinExistence type="inferred from homology"/>
<evidence type="ECO:0000313" key="9">
    <source>
        <dbReference type="EMBL" id="HII69933.1"/>
    </source>
</evidence>
<keyword evidence="5 7" id="KW-0804">Transcription</keyword>
<dbReference type="NCBIfam" id="NF001597">
    <property type="entry name" value="PRK00394.2-2"/>
    <property type="match status" value="1"/>
</dbReference>
<evidence type="ECO:0000256" key="6">
    <source>
        <dbReference type="ARBA" id="ARBA00025680"/>
    </source>
</evidence>
<dbReference type="GO" id="GO:0003700">
    <property type="term" value="F:DNA-binding transcription factor activity"/>
    <property type="evidence" value="ECO:0007669"/>
    <property type="project" value="UniProtKB-UniRule"/>
</dbReference>
<dbReference type="PANTHER" id="PTHR10126">
    <property type="entry name" value="TATA-BOX BINDING PROTEIN"/>
    <property type="match status" value="1"/>
</dbReference>
<dbReference type="PROSITE" id="PS00351">
    <property type="entry name" value="TFIID"/>
    <property type="match status" value="1"/>
</dbReference>
<comment type="caution">
    <text evidence="9">The sequence shown here is derived from an EMBL/GenBank/DDBJ whole genome shotgun (WGS) entry which is preliminary data.</text>
</comment>
<dbReference type="Gene3D" id="3.30.310.10">
    <property type="entry name" value="TATA-Binding Protein"/>
    <property type="match status" value="2"/>
</dbReference>
<evidence type="ECO:0000256" key="5">
    <source>
        <dbReference type="ARBA" id="ARBA00023163"/>
    </source>
</evidence>
<dbReference type="Pfam" id="PF00352">
    <property type="entry name" value="TBP"/>
    <property type="match status" value="2"/>
</dbReference>
<dbReference type="GO" id="GO:0006352">
    <property type="term" value="P:DNA-templated transcription initiation"/>
    <property type="evidence" value="ECO:0007669"/>
    <property type="project" value="InterPro"/>
</dbReference>
<comment type="function">
    <text evidence="6 7 8">General factor that plays a role in the activation of archaeal genes transcribed by RNA polymerase. Binds specifically to the TATA box promoter element which lies close to the position of transcription initiation.</text>
</comment>
<dbReference type="AlphaFoldDB" id="A0A832WAC2"/>
<evidence type="ECO:0000256" key="7">
    <source>
        <dbReference type="HAMAP-Rule" id="MF_00408"/>
    </source>
</evidence>
<dbReference type="InterPro" id="IPR030491">
    <property type="entry name" value="TBP_CS"/>
</dbReference>
<protein>
    <recommendedName>
        <fullName evidence="7">TATA-box-binding protein</fullName>
    </recommendedName>
    <alternativeName>
        <fullName evidence="7">Box A-binding protein</fullName>
        <shortName evidence="7">BAP</shortName>
    </alternativeName>
    <alternativeName>
        <fullName evidence="7">TATA sequence-binding protein</fullName>
        <shortName evidence="7">TBP</shortName>
    </alternativeName>
    <alternativeName>
        <fullName evidence="7">TATA-box factor</fullName>
    </alternativeName>
</protein>
<dbReference type="HAMAP" id="MF_00408">
    <property type="entry name" value="TATA_bind_prot_arch"/>
    <property type="match status" value="1"/>
</dbReference>
<dbReference type="GeneID" id="1476940"/>
<dbReference type="GO" id="GO:0003677">
    <property type="term" value="F:DNA binding"/>
    <property type="evidence" value="ECO:0007669"/>
    <property type="project" value="UniProtKB-KW"/>
</dbReference>
<comment type="similarity">
    <text evidence="1 7 8">Belongs to the TBP family.</text>
</comment>
<comment type="caution">
    <text evidence="7">Lacks conserved residue(s) required for the propagation of feature annotation.</text>
</comment>
<evidence type="ECO:0000313" key="10">
    <source>
        <dbReference type="Proteomes" id="UP000619545"/>
    </source>
</evidence>
<keyword evidence="2 7" id="KW-0677">Repeat</keyword>
<dbReference type="FunFam" id="3.30.310.10:FF:000007">
    <property type="entry name" value="TATA-box-binding protein"/>
    <property type="match status" value="1"/>
</dbReference>
<name>A0A832WAC2_9EURY</name>
<evidence type="ECO:0000256" key="8">
    <source>
        <dbReference type="RuleBase" id="RU000523"/>
    </source>
</evidence>
<dbReference type="InterPro" id="IPR012295">
    <property type="entry name" value="TBP_dom_sf"/>
</dbReference>
<evidence type="ECO:0000256" key="3">
    <source>
        <dbReference type="ARBA" id="ARBA00023015"/>
    </source>
</evidence>
<gene>
    <name evidence="7" type="primary">tbp</name>
    <name evidence="9" type="ORF">HA336_01705</name>
</gene>
<sequence length="198" mass="22180">MAEKREEGVPEPEVEIQNIVASVDLKGEVNLDECSVILQGEYEPEQFPGLVYRLEDIGTVVLIFRSGKMVCTGAKNREQIYKSVERVREDLEKKCGVKFHGEPEVEIQNIVASIDFHVPLDLDTIAEVLVGDEDVEGIEYEPEQFPGLVLRLREPKVAMLLFYSGKAVCTGAKTEEEPEKAVKKIAEKIEKYGLKLTG</sequence>
<dbReference type="RefSeq" id="WP_193333227.1">
    <property type="nucleotide sequence ID" value="NZ_DUJS01000002.1"/>
</dbReference>
<dbReference type="EMBL" id="DUJS01000002">
    <property type="protein sequence ID" value="HII69933.1"/>
    <property type="molecule type" value="Genomic_DNA"/>
</dbReference>
<reference evidence="9" key="1">
    <citation type="journal article" date="2020" name="bioRxiv">
        <title>A rank-normalized archaeal taxonomy based on genome phylogeny resolves widespread incomplete and uneven classifications.</title>
        <authorList>
            <person name="Rinke C."/>
            <person name="Chuvochina M."/>
            <person name="Mussig A.J."/>
            <person name="Chaumeil P.-A."/>
            <person name="Waite D.W."/>
            <person name="Whitman W.B."/>
            <person name="Parks D.H."/>
            <person name="Hugenholtz P."/>
        </authorList>
    </citation>
    <scope>NUCLEOTIDE SEQUENCE</scope>
    <source>
        <strain evidence="9">UBA8853</strain>
    </source>
</reference>
<evidence type="ECO:0000256" key="4">
    <source>
        <dbReference type="ARBA" id="ARBA00023125"/>
    </source>
</evidence>
<dbReference type="SUPFAM" id="SSF55945">
    <property type="entry name" value="TATA-box binding protein-like"/>
    <property type="match status" value="2"/>
</dbReference>
<keyword evidence="3 7" id="KW-0805">Transcription regulation</keyword>
<dbReference type="InterPro" id="IPR000814">
    <property type="entry name" value="TBP"/>
</dbReference>
<evidence type="ECO:0000256" key="1">
    <source>
        <dbReference type="ARBA" id="ARBA00005560"/>
    </source>
</evidence>
<keyword evidence="4 7" id="KW-0238">DNA-binding</keyword>
<evidence type="ECO:0000256" key="2">
    <source>
        <dbReference type="ARBA" id="ARBA00022737"/>
    </source>
</evidence>